<evidence type="ECO:0000256" key="6">
    <source>
        <dbReference type="ARBA" id="ARBA00023236"/>
    </source>
</evidence>
<evidence type="ECO:0000256" key="4">
    <source>
        <dbReference type="ARBA" id="ARBA00022881"/>
    </source>
</evidence>
<evidence type="ECO:0000256" key="3">
    <source>
        <dbReference type="ARBA" id="ARBA00022769"/>
    </source>
</evidence>
<evidence type="ECO:0000259" key="10">
    <source>
        <dbReference type="PROSITE" id="PS50164"/>
    </source>
</evidence>
<dbReference type="PANTHER" id="PTHR30562:SF1">
    <property type="entry name" value="UVRABC SYSTEM PROTEIN C"/>
    <property type="match status" value="1"/>
</dbReference>
<feature type="coiled-coil region" evidence="8">
    <location>
        <begin position="238"/>
        <end position="265"/>
    </location>
</feature>
<comment type="function">
    <text evidence="7">The UvrABC repair system catalyzes the recognition and processing of DNA lesions. UvrC both incises the 5' and 3' sides of the lesion. The N-terminal half is responsible for the 3' incision and the C-terminal half is responsible for the 5' incision.</text>
</comment>
<dbReference type="GO" id="GO:0005737">
    <property type="term" value="C:cytoplasm"/>
    <property type="evidence" value="ECO:0007669"/>
    <property type="project" value="UniProtKB-SubCell"/>
</dbReference>
<dbReference type="Pfam" id="PF22920">
    <property type="entry name" value="UvrC_RNaseH"/>
    <property type="match status" value="1"/>
</dbReference>
<dbReference type="NCBIfam" id="TIGR00194">
    <property type="entry name" value="uvrC"/>
    <property type="match status" value="1"/>
</dbReference>
<dbReference type="InterPro" id="IPR001943">
    <property type="entry name" value="UVR_dom"/>
</dbReference>
<keyword evidence="5 7" id="KW-0234">DNA repair</keyword>
<dbReference type="PANTHER" id="PTHR30562">
    <property type="entry name" value="UVRC/OXIDOREDUCTASE"/>
    <property type="match status" value="1"/>
</dbReference>
<evidence type="ECO:0000256" key="5">
    <source>
        <dbReference type="ARBA" id="ARBA00023204"/>
    </source>
</evidence>
<keyword evidence="2 7" id="KW-0227">DNA damage</keyword>
<dbReference type="InterPro" id="IPR035901">
    <property type="entry name" value="GIY-YIG_endonuc_sf"/>
</dbReference>
<dbReference type="GO" id="GO:0009381">
    <property type="term" value="F:excinuclease ABC activity"/>
    <property type="evidence" value="ECO:0007669"/>
    <property type="project" value="UniProtKB-UniRule"/>
</dbReference>
<evidence type="ECO:0000256" key="1">
    <source>
        <dbReference type="ARBA" id="ARBA00022490"/>
    </source>
</evidence>
<dbReference type="FunFam" id="3.40.1440.10:FF:000001">
    <property type="entry name" value="UvrABC system protein C"/>
    <property type="match status" value="1"/>
</dbReference>
<keyword evidence="6 7" id="KW-0742">SOS response</keyword>
<dbReference type="InterPro" id="IPR010994">
    <property type="entry name" value="RuvA_2-like"/>
</dbReference>
<dbReference type="InterPro" id="IPR001162">
    <property type="entry name" value="UvrC_RNase_H_dom"/>
</dbReference>
<dbReference type="Pfam" id="PF08459">
    <property type="entry name" value="UvrC_RNaseH_dom"/>
    <property type="match status" value="1"/>
</dbReference>
<dbReference type="GO" id="GO:0006289">
    <property type="term" value="P:nucleotide-excision repair"/>
    <property type="evidence" value="ECO:0007669"/>
    <property type="project" value="UniProtKB-UniRule"/>
</dbReference>
<keyword evidence="4 7" id="KW-0267">Excision nuclease</keyword>
<dbReference type="Gene3D" id="4.10.860.10">
    <property type="entry name" value="UVR domain"/>
    <property type="match status" value="1"/>
</dbReference>
<keyword evidence="3 7" id="KW-0228">DNA excision</keyword>
<dbReference type="PROSITE" id="PS50151">
    <property type="entry name" value="UVR"/>
    <property type="match status" value="1"/>
</dbReference>
<comment type="subcellular location">
    <subcellularLocation>
        <location evidence="7">Cytoplasm</location>
    </subcellularLocation>
</comment>
<dbReference type="InterPro" id="IPR038476">
    <property type="entry name" value="UvrC_RNase_H_dom_sf"/>
</dbReference>
<dbReference type="GO" id="GO:0003677">
    <property type="term" value="F:DNA binding"/>
    <property type="evidence" value="ECO:0007669"/>
    <property type="project" value="UniProtKB-UniRule"/>
</dbReference>
<feature type="domain" description="GIY-YIG" evidence="10">
    <location>
        <begin position="50"/>
        <end position="136"/>
    </location>
</feature>
<dbReference type="RefSeq" id="WP_231944837.1">
    <property type="nucleotide sequence ID" value="NZ_CAOJBX010000010.1"/>
</dbReference>
<dbReference type="Gene3D" id="3.30.420.340">
    <property type="entry name" value="UvrC, RNAse H endonuclease domain"/>
    <property type="match status" value="1"/>
</dbReference>
<dbReference type="SUPFAM" id="SSF47781">
    <property type="entry name" value="RuvA domain 2-like"/>
    <property type="match status" value="1"/>
</dbReference>
<reference evidence="13" key="1">
    <citation type="submission" date="2015-11" db="EMBL/GenBank/DDBJ databases">
        <authorList>
            <person name="Anvar S.Y."/>
        </authorList>
    </citation>
    <scope>NUCLEOTIDE SEQUENCE [LARGE SCALE GENOMIC DNA]</scope>
</reference>
<dbReference type="KEGG" id="hty:BN2458_PEG0673"/>
<dbReference type="SMART" id="SM00465">
    <property type="entry name" value="GIYc"/>
    <property type="match status" value="1"/>
</dbReference>
<dbReference type="GO" id="GO:0009380">
    <property type="term" value="C:excinuclease repair complex"/>
    <property type="evidence" value="ECO:0007669"/>
    <property type="project" value="InterPro"/>
</dbReference>
<dbReference type="CDD" id="cd10434">
    <property type="entry name" value="GIY-YIG_UvrC_Cho"/>
    <property type="match status" value="1"/>
</dbReference>
<comment type="subunit">
    <text evidence="7">Interacts with UvrB in an incision complex.</text>
</comment>
<gene>
    <name evidence="7" type="primary">uvrC</name>
    <name evidence="12" type="ORF">BN2458_PEG0673</name>
</gene>
<evidence type="ECO:0000313" key="13">
    <source>
        <dbReference type="Proteomes" id="UP000064525"/>
    </source>
</evidence>
<evidence type="ECO:0000313" key="12">
    <source>
        <dbReference type="EMBL" id="CUU39559.1"/>
    </source>
</evidence>
<dbReference type="InterPro" id="IPR004791">
    <property type="entry name" value="UvrC"/>
</dbReference>
<evidence type="ECO:0000256" key="8">
    <source>
        <dbReference type="SAM" id="Coils"/>
    </source>
</evidence>
<evidence type="ECO:0000256" key="7">
    <source>
        <dbReference type="HAMAP-Rule" id="MF_00203"/>
    </source>
</evidence>
<dbReference type="PATRIC" id="fig|76936.10.peg.658"/>
<keyword evidence="8" id="KW-0175">Coiled coil</keyword>
<evidence type="ECO:0000256" key="2">
    <source>
        <dbReference type="ARBA" id="ARBA00022763"/>
    </source>
</evidence>
<dbReference type="SUPFAM" id="SSF82771">
    <property type="entry name" value="GIY-YIG endonuclease"/>
    <property type="match status" value="1"/>
</dbReference>
<dbReference type="EMBL" id="LN907858">
    <property type="protein sequence ID" value="CUU39559.1"/>
    <property type="molecule type" value="Genomic_DNA"/>
</dbReference>
<dbReference type="InterPro" id="IPR000305">
    <property type="entry name" value="GIY-YIG_endonuc"/>
</dbReference>
<dbReference type="InterPro" id="IPR036876">
    <property type="entry name" value="UVR_dom_sf"/>
</dbReference>
<evidence type="ECO:0000259" key="11">
    <source>
        <dbReference type="PROSITE" id="PS50165"/>
    </source>
</evidence>
<dbReference type="Gene3D" id="3.40.1440.10">
    <property type="entry name" value="GIY-YIG endonuclease"/>
    <property type="match status" value="1"/>
</dbReference>
<feature type="domain" description="UvrC family homology region profile" evidence="11">
    <location>
        <begin position="315"/>
        <end position="521"/>
    </location>
</feature>
<dbReference type="AlphaFoldDB" id="A0A0S4PV57"/>
<evidence type="ECO:0000259" key="9">
    <source>
        <dbReference type="PROSITE" id="PS50151"/>
    </source>
</evidence>
<dbReference type="Pfam" id="PF02151">
    <property type="entry name" value="UVR"/>
    <property type="match status" value="1"/>
</dbReference>
<dbReference type="InterPro" id="IPR047296">
    <property type="entry name" value="GIY-YIG_UvrC_Cho"/>
</dbReference>
<dbReference type="PROSITE" id="PS50165">
    <property type="entry name" value="UVRC"/>
    <property type="match status" value="1"/>
</dbReference>
<dbReference type="InterPro" id="IPR050066">
    <property type="entry name" value="UvrABC_protein_C"/>
</dbReference>
<dbReference type="Proteomes" id="UP000064525">
    <property type="component" value="Chromosome I"/>
</dbReference>
<name>A0A0S4PV57_9HELI</name>
<comment type="similarity">
    <text evidence="7">Belongs to the UvrC family.</text>
</comment>
<protein>
    <recommendedName>
        <fullName evidence="7">UvrABC system protein C</fullName>
        <shortName evidence="7">Protein UvrC</shortName>
    </recommendedName>
    <alternativeName>
        <fullName evidence="7">Excinuclease ABC subunit C</fullName>
    </alternativeName>
</protein>
<feature type="domain" description="UVR" evidence="9">
    <location>
        <begin position="242"/>
        <end position="277"/>
    </location>
</feature>
<proteinExistence type="inferred from homology"/>
<dbReference type="Pfam" id="PF01541">
    <property type="entry name" value="GIY-YIG"/>
    <property type="match status" value="1"/>
</dbReference>
<keyword evidence="1 7" id="KW-0963">Cytoplasm</keyword>
<dbReference type="GeneID" id="78150953"/>
<dbReference type="PROSITE" id="PS50164">
    <property type="entry name" value="GIY_YIG"/>
    <property type="match status" value="1"/>
</dbReference>
<organism evidence="12 13">
    <name type="scientific">Helicobacter typhlonius</name>
    <dbReference type="NCBI Taxonomy" id="76936"/>
    <lineage>
        <taxon>Bacteria</taxon>
        <taxon>Pseudomonadati</taxon>
        <taxon>Campylobacterota</taxon>
        <taxon>Epsilonproteobacteria</taxon>
        <taxon>Campylobacterales</taxon>
        <taxon>Helicobacteraceae</taxon>
        <taxon>Helicobacter</taxon>
    </lineage>
</organism>
<sequence length="654" mass="75108">MAHKIDSQHNLDLMRKLDSESRVDSQPSLTHTQAQDNRSHLLFTLTHLPTHSGIYQYFDKDGNLLYVGKAKNLKNRIKSYFNIHNQHIAPRSNLSPRITIMVSQIAQIHTLLTDSEQDALILENSLIKSLKPKYNILLRDDKTYPYIYIDKSSPFPSFDITRAVLKSPKIQYFGPFVNGARELLESLYDVLPLVQKKSCAKGKKACLFYEIQKCLAPCENKISTQEYTNIVEQGIALLENKKELIKILESKMQNLSASLQFEEAAKMRDKIHKITHMKNQSIIDMRSGDYDAFVLATDEDLDSQKGVKTHILMSLFIRNGRIVSSDFSLLHQDIQEDNLPELYTQALLNAYKTALPLMPKEILIPYFHFADISSLQTLLQNQTQSSVKITQPQRGKKKDVLLLGLKNAQEILKLHKQEHNENSTLIALQNLCSLRHTPHRIEVFDTSHHSGMYNVGGMIVYENNHFCPAQYRRYELSTSDEYTQMREMLERRAKRFESNPPPDLWLIDGGSAQIHIALEVLKSVGANVDVMAIAKMKHNAKAYRAKGNALDILRTQKAEFKLNTNDKRLQLCQKLRDEAHRYAITYHQYKKTKDTNKVQSIGDNQYSKAQIKRLLEFFGTFSNIQNASNEQIQSVLKSRTSSQNSAKINSRKNR</sequence>
<dbReference type="SUPFAM" id="SSF46600">
    <property type="entry name" value="C-terminal UvrC-binding domain of UvrB"/>
    <property type="match status" value="1"/>
</dbReference>
<dbReference type="HAMAP" id="MF_00203">
    <property type="entry name" value="UvrC"/>
    <property type="match status" value="1"/>
</dbReference>
<dbReference type="GO" id="GO:0009432">
    <property type="term" value="P:SOS response"/>
    <property type="evidence" value="ECO:0007669"/>
    <property type="project" value="UniProtKB-UniRule"/>
</dbReference>
<accession>A0A0S4PV57</accession>